<proteinExistence type="predicted"/>
<dbReference type="RefSeq" id="WP_188417092.1">
    <property type="nucleotide sequence ID" value="NZ_BMDJ01000013.1"/>
</dbReference>
<gene>
    <name evidence="1" type="ORF">GCM10008119_35760</name>
</gene>
<name>A0ABQ2BLK0_9SPHI</name>
<dbReference type="PROSITE" id="PS51257">
    <property type="entry name" value="PROKAR_LIPOPROTEIN"/>
    <property type="match status" value="1"/>
</dbReference>
<dbReference type="EMBL" id="BMDJ01000013">
    <property type="protein sequence ID" value="GGI29062.1"/>
    <property type="molecule type" value="Genomic_DNA"/>
</dbReference>
<evidence type="ECO:0000313" key="2">
    <source>
        <dbReference type="Proteomes" id="UP000645390"/>
    </source>
</evidence>
<keyword evidence="2" id="KW-1185">Reference proteome</keyword>
<sequence>MRNYLTLTLLAATLFSCTQKQDSKASAEQQSQPVKNNITVPAEMKQKPDGTLYFKESYLNDKSSKDIDVIVTGDKIDTLK</sequence>
<organism evidence="1 2">
    <name type="scientific">Pedobacter mendelii</name>
    <dbReference type="NCBI Taxonomy" id="1908240"/>
    <lineage>
        <taxon>Bacteria</taxon>
        <taxon>Pseudomonadati</taxon>
        <taxon>Bacteroidota</taxon>
        <taxon>Sphingobacteriia</taxon>
        <taxon>Sphingobacteriales</taxon>
        <taxon>Sphingobacteriaceae</taxon>
        <taxon>Pedobacter</taxon>
    </lineage>
</organism>
<comment type="caution">
    <text evidence="1">The sequence shown here is derived from an EMBL/GenBank/DDBJ whole genome shotgun (WGS) entry which is preliminary data.</text>
</comment>
<accession>A0ABQ2BLK0</accession>
<dbReference type="Proteomes" id="UP000645390">
    <property type="component" value="Unassembled WGS sequence"/>
</dbReference>
<protein>
    <submittedName>
        <fullName evidence="1">Uncharacterized protein</fullName>
    </submittedName>
</protein>
<reference evidence="2" key="1">
    <citation type="journal article" date="2019" name="Int. J. Syst. Evol. Microbiol.">
        <title>The Global Catalogue of Microorganisms (GCM) 10K type strain sequencing project: providing services to taxonomists for standard genome sequencing and annotation.</title>
        <authorList>
            <consortium name="The Broad Institute Genomics Platform"/>
            <consortium name="The Broad Institute Genome Sequencing Center for Infectious Disease"/>
            <person name="Wu L."/>
            <person name="Ma J."/>
        </authorList>
    </citation>
    <scope>NUCLEOTIDE SEQUENCE [LARGE SCALE GENOMIC DNA]</scope>
    <source>
        <strain evidence="2">CCM 8939</strain>
    </source>
</reference>
<evidence type="ECO:0000313" key="1">
    <source>
        <dbReference type="EMBL" id="GGI29062.1"/>
    </source>
</evidence>